<comment type="caution">
    <text evidence="2">The sequence shown here is derived from an EMBL/GenBank/DDBJ whole genome shotgun (WGS) entry which is preliminary data.</text>
</comment>
<organism evidence="2 4">
    <name type="scientific">Formosa algae</name>
    <dbReference type="NCBI Taxonomy" id="225843"/>
    <lineage>
        <taxon>Bacteria</taxon>
        <taxon>Pseudomonadati</taxon>
        <taxon>Bacteroidota</taxon>
        <taxon>Flavobacteriia</taxon>
        <taxon>Flavobacteriales</taxon>
        <taxon>Flavobacteriaceae</taxon>
        <taxon>Formosa</taxon>
    </lineage>
</organism>
<evidence type="ECO:0000313" key="4">
    <source>
        <dbReference type="Proteomes" id="UP001138672"/>
    </source>
</evidence>
<evidence type="ECO:0000313" key="3">
    <source>
        <dbReference type="EMBL" id="MDQ0334351.1"/>
    </source>
</evidence>
<feature type="transmembrane region" description="Helical" evidence="1">
    <location>
        <begin position="12"/>
        <end position="33"/>
    </location>
</feature>
<accession>A0A9X1C7X2</accession>
<keyword evidence="1" id="KW-1133">Transmembrane helix</keyword>
<keyword evidence="1" id="KW-0812">Transmembrane</keyword>
<keyword evidence="1" id="KW-0472">Membrane</keyword>
<dbReference type="AlphaFoldDB" id="A0A9X1C7X2"/>
<dbReference type="Proteomes" id="UP001138672">
    <property type="component" value="Unassembled WGS sequence"/>
</dbReference>
<gene>
    <name evidence="2" type="ORF">J2Z56_000112</name>
    <name evidence="3" type="ORF">J2Z57_000778</name>
</gene>
<sequence>MKRIDASNGFIFQLLAIEIILIIAVNILLALLYSVL</sequence>
<evidence type="ECO:0000313" key="2">
    <source>
        <dbReference type="EMBL" id="MBP1838216.1"/>
    </source>
</evidence>
<evidence type="ECO:0000256" key="1">
    <source>
        <dbReference type="SAM" id="Phobius"/>
    </source>
</evidence>
<keyword evidence="5" id="KW-1185">Reference proteome</keyword>
<name>A0A9X1C7X2_9FLAO</name>
<dbReference type="Proteomes" id="UP001231587">
    <property type="component" value="Unassembled WGS sequence"/>
</dbReference>
<proteinExistence type="predicted"/>
<evidence type="ECO:0000313" key="5">
    <source>
        <dbReference type="Proteomes" id="UP001231587"/>
    </source>
</evidence>
<reference evidence="2" key="1">
    <citation type="submission" date="2021-03" db="EMBL/GenBank/DDBJ databases">
        <title>Genomic Encyclopedia of Type Strains, Phase IV (KMG-IV): sequencing the most valuable type-strain genomes for metagenomic binning, comparative biology and taxonomic classification.</title>
        <authorList>
            <person name="Goeker M."/>
        </authorList>
    </citation>
    <scope>NUCLEOTIDE SEQUENCE</scope>
    <source>
        <strain evidence="2">DSM 15523</strain>
        <strain evidence="3 5">DSM 16476</strain>
    </source>
</reference>
<dbReference type="EMBL" id="JAUSUU010000002">
    <property type="protein sequence ID" value="MDQ0334351.1"/>
    <property type="molecule type" value="Genomic_DNA"/>
</dbReference>
<protein>
    <submittedName>
        <fullName evidence="2">Uncharacterized protein</fullName>
    </submittedName>
</protein>
<dbReference type="EMBL" id="JAGGJQ010000001">
    <property type="protein sequence ID" value="MBP1838216.1"/>
    <property type="molecule type" value="Genomic_DNA"/>
</dbReference>